<dbReference type="InterPro" id="IPR009057">
    <property type="entry name" value="Homeodomain-like_sf"/>
</dbReference>
<evidence type="ECO:0000256" key="2">
    <source>
        <dbReference type="ARBA" id="ARBA00023015"/>
    </source>
</evidence>
<dbReference type="GO" id="GO:0000160">
    <property type="term" value="P:phosphorelay signal transduction system"/>
    <property type="evidence" value="ECO:0007669"/>
    <property type="project" value="InterPro"/>
</dbReference>
<reference evidence="9 10" key="1">
    <citation type="submission" date="2019-04" db="EMBL/GenBank/DDBJ databases">
        <authorList>
            <person name="Schori C."/>
            <person name="Ahrens C."/>
        </authorList>
    </citation>
    <scope>NUCLEOTIDE SEQUENCE [LARGE SCALE GENOMIC DNA]</scope>
    <source>
        <strain evidence="9 10">DSM 2950</strain>
    </source>
</reference>
<dbReference type="SUPFAM" id="SSF52172">
    <property type="entry name" value="CheY-like"/>
    <property type="match status" value="1"/>
</dbReference>
<dbReference type="PROSITE" id="PS50110">
    <property type="entry name" value="RESPONSE_REGULATORY"/>
    <property type="match status" value="1"/>
</dbReference>
<dbReference type="InterPro" id="IPR020449">
    <property type="entry name" value="Tscrpt_reg_AraC-type_HTH"/>
</dbReference>
<dbReference type="Gene3D" id="3.40.50.2300">
    <property type="match status" value="1"/>
</dbReference>
<dbReference type="EMBL" id="CP039126">
    <property type="protein sequence ID" value="QMW80352.1"/>
    <property type="molecule type" value="Genomic_DNA"/>
</dbReference>
<name>A0A7G5N0F9_9FIRM</name>
<dbReference type="PANTHER" id="PTHR43280">
    <property type="entry name" value="ARAC-FAMILY TRANSCRIPTIONAL REGULATOR"/>
    <property type="match status" value="1"/>
</dbReference>
<dbReference type="Gene3D" id="1.10.10.60">
    <property type="entry name" value="Homeodomain-like"/>
    <property type="match status" value="2"/>
</dbReference>
<dbReference type="PROSITE" id="PS00041">
    <property type="entry name" value="HTH_ARAC_FAMILY_1"/>
    <property type="match status" value="1"/>
</dbReference>
<evidence type="ECO:0000256" key="1">
    <source>
        <dbReference type="ARBA" id="ARBA00018672"/>
    </source>
</evidence>
<keyword evidence="4" id="KW-0804">Transcription</keyword>
<sequence length="580" mass="66714">MSTRGSSLPAETSTELPLKVPFTMAVSLIYACRSFGKENKQMKINLLIADDEELIRKGLIARLSYLGFEFGEILEAETGTEALEAVRLHDISIAVTDIRMPDMDGLAFIREAKKLSPHLRFMVLSGYAEFEYAKTALNLGASAYLLKPLSNNDLKEEMEKLITHVEQDTRIRRDMTSRKKLEEKNTAYTLEKEVNALLHEPGRDNSGNDKYPAFYHSISSAPENRLLLGIINIEEKSCENNFCKDDTELIRFAVKNVFDEIRSPSKVLLVNSIIHRYQMYAVFESSSEHASLRREVEQFFLEMRAVLEKQMGIYLTMGTSSQTHRLSSGILGEAESALRQRTIYGDGNLYFYEDNTVFSGKSFPSSELYFLEQYLIQGNVNSILKLLSQLFSEEMLQSCGVSYVRILWVRILNLLLKYYEPEIRKYIGVEDLLHNFRALDELCLPQKIHSYISETISDCISKHGMQDASSKDKIQLATQYIKKHYNENLSINGLAELYNMSPNYFSSVFKRELDQSAVNYITEVRMEKAREYLKDTDLSVIEIAENVGYEDSQYFFRVFKKTTGVTPLQYRQQYRIDTSM</sequence>
<dbReference type="Pfam" id="PF00072">
    <property type="entry name" value="Response_reg"/>
    <property type="match status" value="1"/>
</dbReference>
<dbReference type="PANTHER" id="PTHR43280:SF28">
    <property type="entry name" value="HTH-TYPE TRANSCRIPTIONAL ACTIVATOR RHAS"/>
    <property type="match status" value="1"/>
</dbReference>
<accession>A0A7G5N0F9</accession>
<dbReference type="AlphaFoldDB" id="A0A7G5N0F9"/>
<dbReference type="InterPro" id="IPR011006">
    <property type="entry name" value="CheY-like_superfamily"/>
</dbReference>
<keyword evidence="6" id="KW-0597">Phosphoprotein</keyword>
<dbReference type="InterPro" id="IPR018062">
    <property type="entry name" value="HTH_AraC-typ_CS"/>
</dbReference>
<evidence type="ECO:0000259" key="7">
    <source>
        <dbReference type="PROSITE" id="PS01124"/>
    </source>
</evidence>
<dbReference type="PROSITE" id="PS01124">
    <property type="entry name" value="HTH_ARAC_FAMILY_2"/>
    <property type="match status" value="1"/>
</dbReference>
<evidence type="ECO:0000256" key="5">
    <source>
        <dbReference type="ARBA" id="ARBA00024867"/>
    </source>
</evidence>
<organism evidence="9 10">
    <name type="scientific">Blautia producta</name>
    <dbReference type="NCBI Taxonomy" id="33035"/>
    <lineage>
        <taxon>Bacteria</taxon>
        <taxon>Bacillati</taxon>
        <taxon>Bacillota</taxon>
        <taxon>Clostridia</taxon>
        <taxon>Lachnospirales</taxon>
        <taxon>Lachnospiraceae</taxon>
        <taxon>Blautia</taxon>
    </lineage>
</organism>
<dbReference type="CDD" id="cd17536">
    <property type="entry name" value="REC_YesN-like"/>
    <property type="match status" value="1"/>
</dbReference>
<keyword evidence="2" id="KW-0805">Transcription regulation</keyword>
<keyword evidence="3" id="KW-0238">DNA-binding</keyword>
<dbReference type="SMART" id="SM00342">
    <property type="entry name" value="HTH_ARAC"/>
    <property type="match status" value="1"/>
</dbReference>
<evidence type="ECO:0000256" key="6">
    <source>
        <dbReference type="PROSITE-ProRule" id="PRU00169"/>
    </source>
</evidence>
<dbReference type="PROSITE" id="PS51257">
    <property type="entry name" value="PROKAR_LIPOPROTEIN"/>
    <property type="match status" value="1"/>
</dbReference>
<dbReference type="Pfam" id="PF12833">
    <property type="entry name" value="HTH_18"/>
    <property type="match status" value="1"/>
</dbReference>
<dbReference type="SUPFAM" id="SSF46689">
    <property type="entry name" value="Homeodomain-like"/>
    <property type="match status" value="2"/>
</dbReference>
<proteinExistence type="predicted"/>
<feature type="modified residue" description="4-aspartylphosphate" evidence="6">
    <location>
        <position position="97"/>
    </location>
</feature>
<dbReference type="GO" id="GO:0003700">
    <property type="term" value="F:DNA-binding transcription factor activity"/>
    <property type="evidence" value="ECO:0007669"/>
    <property type="project" value="InterPro"/>
</dbReference>
<dbReference type="GO" id="GO:0043565">
    <property type="term" value="F:sequence-specific DNA binding"/>
    <property type="evidence" value="ECO:0007669"/>
    <property type="project" value="InterPro"/>
</dbReference>
<evidence type="ECO:0000313" key="10">
    <source>
        <dbReference type="Proteomes" id="UP000515789"/>
    </source>
</evidence>
<evidence type="ECO:0000259" key="8">
    <source>
        <dbReference type="PROSITE" id="PS50110"/>
    </source>
</evidence>
<dbReference type="SMART" id="SM00448">
    <property type="entry name" value="REC"/>
    <property type="match status" value="1"/>
</dbReference>
<evidence type="ECO:0000256" key="4">
    <source>
        <dbReference type="ARBA" id="ARBA00023163"/>
    </source>
</evidence>
<feature type="domain" description="HTH araC/xylS-type" evidence="7">
    <location>
        <begin position="475"/>
        <end position="573"/>
    </location>
</feature>
<gene>
    <name evidence="9" type="ORF">E5259_23725</name>
</gene>
<dbReference type="InterPro" id="IPR001789">
    <property type="entry name" value="Sig_transdc_resp-reg_receiver"/>
</dbReference>
<evidence type="ECO:0000313" key="9">
    <source>
        <dbReference type="EMBL" id="QMW80352.1"/>
    </source>
</evidence>
<feature type="domain" description="Response regulatory" evidence="8">
    <location>
        <begin position="45"/>
        <end position="162"/>
    </location>
</feature>
<comment type="function">
    <text evidence="5">May play the central regulatory role in sporulation. It may be an element of the effector pathway responsible for the activation of sporulation genes in response to nutritional stress. Spo0A may act in concert with spo0H (a sigma factor) to control the expression of some genes that are critical to the sporulation process.</text>
</comment>
<evidence type="ECO:0000256" key="3">
    <source>
        <dbReference type="ARBA" id="ARBA00023125"/>
    </source>
</evidence>
<dbReference type="PRINTS" id="PR00032">
    <property type="entry name" value="HTHARAC"/>
</dbReference>
<protein>
    <recommendedName>
        <fullName evidence="1">Stage 0 sporulation protein A homolog</fullName>
    </recommendedName>
</protein>
<dbReference type="Proteomes" id="UP000515789">
    <property type="component" value="Chromosome"/>
</dbReference>
<dbReference type="InterPro" id="IPR018060">
    <property type="entry name" value="HTH_AraC"/>
</dbReference>